<comment type="subunit">
    <text evidence="11">F-type ATPases have 2 components, CF(1) - the catalytic core - and CF(0) - the membrane proton channel. CF(1) has five subunits: alpha(3), beta(3), gamma(1), delta(1), epsilon(1). CF(0) has four main subunits: a(1), b(1), b'(1) and c(9-12).</text>
</comment>
<dbReference type="PANTHER" id="PTHR48082">
    <property type="entry name" value="ATP SYNTHASE SUBUNIT ALPHA, MITOCHONDRIAL"/>
    <property type="match status" value="1"/>
</dbReference>
<dbReference type="InterPro" id="IPR027417">
    <property type="entry name" value="P-loop_NTPase"/>
</dbReference>
<protein>
    <submittedName>
        <fullName evidence="13">F0F1 ATP synthase subunit alpha</fullName>
    </submittedName>
</protein>
<evidence type="ECO:0000256" key="1">
    <source>
        <dbReference type="ARBA" id="ARBA00004370"/>
    </source>
</evidence>
<gene>
    <name evidence="13" type="ORF">GYA27_00340</name>
</gene>
<comment type="similarity">
    <text evidence="2">Belongs to the ATPase alpha/beta chains family.</text>
</comment>
<dbReference type="PANTHER" id="PTHR48082:SF2">
    <property type="entry name" value="ATP SYNTHASE SUBUNIT ALPHA, MITOCHONDRIAL"/>
    <property type="match status" value="1"/>
</dbReference>
<dbReference type="Pfam" id="PF00006">
    <property type="entry name" value="ATP-synt_ab"/>
    <property type="match status" value="1"/>
</dbReference>
<keyword evidence="4" id="KW-0547">Nucleotide-binding</keyword>
<evidence type="ECO:0000313" key="13">
    <source>
        <dbReference type="EMBL" id="NMB69638.1"/>
    </source>
</evidence>
<dbReference type="SUPFAM" id="SSF50615">
    <property type="entry name" value="N-terminal domain of alpha and beta subunits of F1 ATP synthase"/>
    <property type="match status" value="1"/>
</dbReference>
<evidence type="ECO:0000256" key="10">
    <source>
        <dbReference type="ARBA" id="ARBA00023310"/>
    </source>
</evidence>
<feature type="domain" description="ATPase F1/V1/A1 complex alpha/beta subunit nucleotide-binding" evidence="12">
    <location>
        <begin position="141"/>
        <end position="355"/>
    </location>
</feature>
<evidence type="ECO:0000256" key="11">
    <source>
        <dbReference type="ARBA" id="ARBA00026013"/>
    </source>
</evidence>
<keyword evidence="8" id="KW-0472">Membrane</keyword>
<evidence type="ECO:0000256" key="6">
    <source>
        <dbReference type="ARBA" id="ARBA00022840"/>
    </source>
</evidence>
<dbReference type="GO" id="GO:0045259">
    <property type="term" value="C:proton-transporting ATP synthase complex"/>
    <property type="evidence" value="ECO:0007669"/>
    <property type="project" value="UniProtKB-KW"/>
</dbReference>
<comment type="subcellular location">
    <subcellularLocation>
        <location evidence="1">Membrane</location>
    </subcellularLocation>
</comment>
<dbReference type="Gene3D" id="3.40.50.12240">
    <property type="match status" value="1"/>
</dbReference>
<dbReference type="GO" id="GO:0043531">
    <property type="term" value="F:ADP binding"/>
    <property type="evidence" value="ECO:0007669"/>
    <property type="project" value="TreeGrafter"/>
</dbReference>
<keyword evidence="10" id="KW-0066">ATP synthesis</keyword>
<keyword evidence="9" id="KW-0139">CF(1)</keyword>
<sequence length="497" mass="55864">MFLQNYKEEFEKCLNEIGEVGYVDKITPPIVYARGLPNIRNNEVVYFESGEMGMVFSINRDSVEILVFSKDAVKMGTRISRSGNPLKVPVGNSYLGKAVNPLGKSIHAGVVIQDIAEHRSIEEVPAGIEKRKKINKPLETGVSVVDLMVPLGLGQRELVLGDRKTGKSEFLMQVLLSQVRSGSICIYTCVGKRKSDVKRLEEFVERNNLRDNTCLVVTSSTDPTALIMLTPYYALTLAEYFRDTGKDVLVIIDDLSTHAKYYREMSLVGKRFPGRESYPGDIFYAHSRLLERAGNFDINGKEVSITCLPVAETIESDISGYIQTNLMSITDGHIYFDKDLFEQGRRPSVNYFLSVTRVGRQTQTKLRWGVNRELSSFLTLLEKTQRFIHFGAEVNEGIKATMSMGFKLLGFFDQPMGQVVPVNMQILLYCLIWVGSLTGDNSSSLRYAVDKSINLYHKDPEFKSLVDELVVKTDDFNVLLGKISASGKSIMNYLETH</sequence>
<evidence type="ECO:0000256" key="9">
    <source>
        <dbReference type="ARBA" id="ARBA00023196"/>
    </source>
</evidence>
<comment type="caution">
    <text evidence="13">The sequence shown here is derived from an EMBL/GenBank/DDBJ whole genome shotgun (WGS) entry which is preliminary data.</text>
</comment>
<dbReference type="AlphaFoldDB" id="A0A7X9HGI8"/>
<evidence type="ECO:0000256" key="2">
    <source>
        <dbReference type="ARBA" id="ARBA00008936"/>
    </source>
</evidence>
<name>A0A7X9HGI8_UNCKA</name>
<proteinExistence type="inferred from homology"/>
<dbReference type="GO" id="GO:0005524">
    <property type="term" value="F:ATP binding"/>
    <property type="evidence" value="ECO:0007669"/>
    <property type="project" value="UniProtKB-KW"/>
</dbReference>
<keyword evidence="3" id="KW-0813">Transport</keyword>
<evidence type="ECO:0000256" key="4">
    <source>
        <dbReference type="ARBA" id="ARBA00022741"/>
    </source>
</evidence>
<evidence type="ECO:0000256" key="7">
    <source>
        <dbReference type="ARBA" id="ARBA00023065"/>
    </source>
</evidence>
<dbReference type="Proteomes" id="UP000526033">
    <property type="component" value="Unassembled WGS sequence"/>
</dbReference>
<accession>A0A7X9HGI8</accession>
<dbReference type="InterPro" id="IPR000194">
    <property type="entry name" value="ATPase_F1/V1/A1_a/bsu_nucl-bd"/>
</dbReference>
<organism evidence="13 14">
    <name type="scientific">candidate division WWE3 bacterium</name>
    <dbReference type="NCBI Taxonomy" id="2053526"/>
    <lineage>
        <taxon>Bacteria</taxon>
        <taxon>Katanobacteria</taxon>
    </lineage>
</organism>
<keyword evidence="6" id="KW-0067">ATP-binding</keyword>
<dbReference type="EMBL" id="JAAZNL010000003">
    <property type="protein sequence ID" value="NMB69638.1"/>
    <property type="molecule type" value="Genomic_DNA"/>
</dbReference>
<evidence type="ECO:0000256" key="3">
    <source>
        <dbReference type="ARBA" id="ARBA00022448"/>
    </source>
</evidence>
<dbReference type="FunFam" id="3.40.50.300:FF:002432">
    <property type="entry name" value="ATP synthase subunit alpha, mitochondrial"/>
    <property type="match status" value="1"/>
</dbReference>
<evidence type="ECO:0000259" key="12">
    <source>
        <dbReference type="Pfam" id="PF00006"/>
    </source>
</evidence>
<evidence type="ECO:0000256" key="5">
    <source>
        <dbReference type="ARBA" id="ARBA00022781"/>
    </source>
</evidence>
<evidence type="ECO:0000313" key="14">
    <source>
        <dbReference type="Proteomes" id="UP000526033"/>
    </source>
</evidence>
<dbReference type="InterPro" id="IPR005294">
    <property type="entry name" value="ATP_synth_F1_asu"/>
</dbReference>
<keyword evidence="5" id="KW-0375">Hydrogen ion transport</keyword>
<dbReference type="SUPFAM" id="SSF52540">
    <property type="entry name" value="P-loop containing nucleoside triphosphate hydrolases"/>
    <property type="match status" value="1"/>
</dbReference>
<keyword evidence="7" id="KW-0406">Ion transport</keyword>
<dbReference type="GO" id="GO:0046933">
    <property type="term" value="F:proton-transporting ATP synthase activity, rotational mechanism"/>
    <property type="evidence" value="ECO:0007669"/>
    <property type="project" value="InterPro"/>
</dbReference>
<evidence type="ECO:0000256" key="8">
    <source>
        <dbReference type="ARBA" id="ARBA00023136"/>
    </source>
</evidence>
<reference evidence="13 14" key="1">
    <citation type="journal article" date="2020" name="Biotechnol. Biofuels">
        <title>New insights from the biogas microbiome by comprehensive genome-resolved metagenomics of nearly 1600 species originating from multiple anaerobic digesters.</title>
        <authorList>
            <person name="Campanaro S."/>
            <person name="Treu L."/>
            <person name="Rodriguez-R L.M."/>
            <person name="Kovalovszki A."/>
            <person name="Ziels R.M."/>
            <person name="Maus I."/>
            <person name="Zhu X."/>
            <person name="Kougias P.G."/>
            <person name="Basile A."/>
            <person name="Luo G."/>
            <person name="Schluter A."/>
            <person name="Konstantinidis K.T."/>
            <person name="Angelidaki I."/>
        </authorList>
    </citation>
    <scope>NUCLEOTIDE SEQUENCE [LARGE SCALE GENOMIC DNA]</scope>
    <source>
        <strain evidence="13">AS27yjCOA_165</strain>
    </source>
</reference>
<dbReference type="InterPro" id="IPR036121">
    <property type="entry name" value="ATPase_F1/V1/A1_a/bsu_N_sf"/>
</dbReference>